<keyword evidence="5" id="KW-0658">Purine biosynthesis</keyword>
<dbReference type="Proteomes" id="UP000811609">
    <property type="component" value="Chromosome 16"/>
</dbReference>
<name>A0A8T1N647_CARIL</name>
<keyword evidence="3" id="KW-0436">Ligase</keyword>
<dbReference type="PROSITE" id="PS01057">
    <property type="entry name" value="SAICAR_SYNTHETASE_1"/>
    <property type="match status" value="1"/>
</dbReference>
<reference evidence="9" key="1">
    <citation type="submission" date="2020-12" db="EMBL/GenBank/DDBJ databases">
        <title>WGS assembly of Carya illinoinensis cv. Pawnee.</title>
        <authorList>
            <person name="Platts A."/>
            <person name="Shu S."/>
            <person name="Wright S."/>
            <person name="Barry K."/>
            <person name="Edger P."/>
            <person name="Pires J.C."/>
            <person name="Schmutz J."/>
        </authorList>
    </citation>
    <scope>NUCLEOTIDE SEQUENCE</scope>
    <source>
        <tissue evidence="9">Leaf</tissue>
    </source>
</reference>
<evidence type="ECO:0000256" key="7">
    <source>
        <dbReference type="ARBA" id="ARBA00030409"/>
    </source>
</evidence>
<evidence type="ECO:0000256" key="4">
    <source>
        <dbReference type="ARBA" id="ARBA00022741"/>
    </source>
</evidence>
<evidence type="ECO:0000313" key="9">
    <source>
        <dbReference type="EMBL" id="KAG6624497.1"/>
    </source>
</evidence>
<accession>A0A8T1N647</accession>
<evidence type="ECO:0000313" key="10">
    <source>
        <dbReference type="Proteomes" id="UP000811609"/>
    </source>
</evidence>
<dbReference type="AlphaFoldDB" id="A0A8T1N647"/>
<dbReference type="EC" id="6.3.2.6" evidence="2"/>
<keyword evidence="4" id="KW-0547">Nucleotide-binding</keyword>
<feature type="domain" description="SAICAR synthetase/ADE2 N-terminal" evidence="8">
    <location>
        <begin position="102"/>
        <end position="297"/>
    </location>
</feature>
<evidence type="ECO:0000259" key="8">
    <source>
        <dbReference type="Pfam" id="PF01259"/>
    </source>
</evidence>
<dbReference type="PANTHER" id="PTHR43700:SF1">
    <property type="entry name" value="PHOSPHORIBOSYLAMINOIMIDAZOLE-SUCCINOCARBOXAMIDE SYNTHASE"/>
    <property type="match status" value="1"/>
</dbReference>
<gene>
    <name evidence="9" type="ORF">CIPAW_16G030800</name>
</gene>
<dbReference type="GO" id="GO:0006189">
    <property type="term" value="P:'de novo' IMP biosynthetic process"/>
    <property type="evidence" value="ECO:0007669"/>
    <property type="project" value="TreeGrafter"/>
</dbReference>
<evidence type="ECO:0000256" key="5">
    <source>
        <dbReference type="ARBA" id="ARBA00022755"/>
    </source>
</evidence>
<evidence type="ECO:0000256" key="3">
    <source>
        <dbReference type="ARBA" id="ARBA00022598"/>
    </source>
</evidence>
<dbReference type="EMBL" id="CM031824">
    <property type="protein sequence ID" value="KAG6624497.1"/>
    <property type="molecule type" value="Genomic_DNA"/>
</dbReference>
<dbReference type="InterPro" id="IPR018236">
    <property type="entry name" value="SAICAR_synthetase_CS"/>
</dbReference>
<dbReference type="CDD" id="cd01414">
    <property type="entry name" value="SAICAR_synt_Sc"/>
    <property type="match status" value="1"/>
</dbReference>
<proteinExistence type="predicted"/>
<evidence type="ECO:0000256" key="6">
    <source>
        <dbReference type="ARBA" id="ARBA00022840"/>
    </source>
</evidence>
<protein>
    <recommendedName>
        <fullName evidence="2">phosphoribosylaminoimidazolesuccinocarboxamide synthase</fullName>
        <ecNumber evidence="2">6.3.2.6</ecNumber>
    </recommendedName>
    <alternativeName>
        <fullName evidence="7">SAICAR synthetase</fullName>
    </alternativeName>
</protein>
<sequence length="309" mass="34552">MVESIPSLNSTKTFNSRIPFTNHTLPSIYSFKTKLKSKKFASISVSMSSSQSQSQDQQHLSLDSLIGNSSRKDELFGSIRSSLPHCLSETNLHLTVPSLKSKTRGKVLNETSLWWFDKTRHITSNAIVSFPDKNVTIAKKCSVFPFEFVVRSYVTGSTDTSLWIVYNKGVRKCCGNIVPDGLVKNQKLPANIVTPTTKAADHDVPVTPDETVQHGLMTQADYDEASRKALSLFEYGQSVALEHGLILVNTKYEFGKADDGSILLIDEVHTPYSNRYWIAHSYEERFLSSLEPENVDKVCYLCCNVCLPL</sequence>
<dbReference type="GO" id="GO:0009570">
    <property type="term" value="C:chloroplast stroma"/>
    <property type="evidence" value="ECO:0007669"/>
    <property type="project" value="TreeGrafter"/>
</dbReference>
<dbReference type="Pfam" id="PF01259">
    <property type="entry name" value="SAICAR_synt"/>
    <property type="match status" value="1"/>
</dbReference>
<keyword evidence="6" id="KW-0067">ATP-binding</keyword>
<comment type="caution">
    <text evidence="9">The sequence shown here is derived from an EMBL/GenBank/DDBJ whole genome shotgun (WGS) entry which is preliminary data.</text>
</comment>
<organism evidence="9 10">
    <name type="scientific">Carya illinoinensis</name>
    <name type="common">Pecan</name>
    <dbReference type="NCBI Taxonomy" id="32201"/>
    <lineage>
        <taxon>Eukaryota</taxon>
        <taxon>Viridiplantae</taxon>
        <taxon>Streptophyta</taxon>
        <taxon>Embryophyta</taxon>
        <taxon>Tracheophyta</taxon>
        <taxon>Spermatophyta</taxon>
        <taxon>Magnoliopsida</taxon>
        <taxon>eudicotyledons</taxon>
        <taxon>Gunneridae</taxon>
        <taxon>Pentapetalae</taxon>
        <taxon>rosids</taxon>
        <taxon>fabids</taxon>
        <taxon>Fagales</taxon>
        <taxon>Juglandaceae</taxon>
        <taxon>Carya</taxon>
    </lineage>
</organism>
<evidence type="ECO:0000256" key="1">
    <source>
        <dbReference type="ARBA" id="ARBA00004672"/>
    </source>
</evidence>
<dbReference type="GO" id="GO:0004639">
    <property type="term" value="F:phosphoribosylaminoimidazolesuccinocarboxamide synthase activity"/>
    <property type="evidence" value="ECO:0007669"/>
    <property type="project" value="UniProtKB-EC"/>
</dbReference>
<dbReference type="GO" id="GO:0005524">
    <property type="term" value="F:ATP binding"/>
    <property type="evidence" value="ECO:0007669"/>
    <property type="project" value="UniProtKB-KW"/>
</dbReference>
<comment type="pathway">
    <text evidence="1">Purine metabolism; IMP biosynthesis via de novo pathway; 5-amino-1-(5-phospho-D-ribosyl)imidazole-4-carboxamide from 5-amino-1-(5-phospho-D-ribosyl)imidazole-4-carboxylate: step 1/2.</text>
</comment>
<dbReference type="InterPro" id="IPR028923">
    <property type="entry name" value="SAICAR_synt/ADE2_N"/>
</dbReference>
<evidence type="ECO:0000256" key="2">
    <source>
        <dbReference type="ARBA" id="ARBA00012217"/>
    </source>
</evidence>
<keyword evidence="10" id="KW-1185">Reference proteome</keyword>
<dbReference type="PANTHER" id="PTHR43700">
    <property type="entry name" value="PHOSPHORIBOSYLAMINOIMIDAZOLE-SUCCINOCARBOXAMIDE SYNTHASE"/>
    <property type="match status" value="1"/>
</dbReference>